<dbReference type="InterPro" id="IPR001564">
    <property type="entry name" value="Nucleoside_diP_kinase"/>
</dbReference>
<dbReference type="PANTHER" id="PTHR11349">
    <property type="entry name" value="NUCLEOSIDE DIPHOSPHATE KINASE"/>
    <property type="match status" value="1"/>
</dbReference>
<evidence type="ECO:0000256" key="8">
    <source>
        <dbReference type="ARBA" id="ARBA00022777"/>
    </source>
</evidence>
<evidence type="ECO:0000256" key="9">
    <source>
        <dbReference type="ARBA" id="ARBA00022840"/>
    </source>
</evidence>
<evidence type="ECO:0000313" key="17">
    <source>
        <dbReference type="Proteomes" id="UP000229615"/>
    </source>
</evidence>
<dbReference type="Pfam" id="PF00334">
    <property type="entry name" value="NDK"/>
    <property type="match status" value="1"/>
</dbReference>
<accession>A0A2H0UQ01</accession>
<dbReference type="AlphaFoldDB" id="A0A2H0UQ01"/>
<feature type="binding site" evidence="12 13">
    <location>
        <position position="122"/>
    </location>
    <ligand>
        <name>ATP</name>
        <dbReference type="ChEBI" id="CHEBI:30616"/>
    </ligand>
</feature>
<organism evidence="16 17">
    <name type="scientific">Candidatus Harrisonbacteria bacterium CG10_big_fil_rev_8_21_14_0_10_44_23</name>
    <dbReference type="NCBI Taxonomy" id="1974585"/>
    <lineage>
        <taxon>Bacteria</taxon>
        <taxon>Candidatus Harrisoniibacteriota</taxon>
    </lineage>
</organism>
<protein>
    <recommendedName>
        <fullName evidence="4 12">Nucleoside diphosphate kinase</fullName>
        <shortName evidence="12">NDK</shortName>
        <shortName evidence="12">NDP kinase</shortName>
        <ecNumber evidence="3 12">2.7.4.6</ecNumber>
    </recommendedName>
    <alternativeName>
        <fullName evidence="12">Nucleoside-2-P kinase</fullName>
    </alternativeName>
</protein>
<dbReference type="Gene3D" id="3.30.70.141">
    <property type="entry name" value="Nucleoside diphosphate kinase-like domain"/>
    <property type="match status" value="1"/>
</dbReference>
<dbReference type="GO" id="GO:0006228">
    <property type="term" value="P:UTP biosynthetic process"/>
    <property type="evidence" value="ECO:0007669"/>
    <property type="project" value="UniProtKB-UniRule"/>
</dbReference>
<dbReference type="Proteomes" id="UP000229615">
    <property type="component" value="Unassembled WGS sequence"/>
</dbReference>
<keyword evidence="8 12" id="KW-0418">Kinase</keyword>
<dbReference type="GO" id="GO:0005524">
    <property type="term" value="F:ATP binding"/>
    <property type="evidence" value="ECO:0007669"/>
    <property type="project" value="UniProtKB-UniRule"/>
</dbReference>
<dbReference type="CDD" id="cd04413">
    <property type="entry name" value="NDPk_I"/>
    <property type="match status" value="1"/>
</dbReference>
<evidence type="ECO:0000256" key="13">
    <source>
        <dbReference type="PROSITE-ProRule" id="PRU00706"/>
    </source>
</evidence>
<keyword evidence="5 12" id="KW-0808">Transferase</keyword>
<comment type="catalytic activity">
    <reaction evidence="12">
        <text>a ribonucleoside 5'-diphosphate + ATP = a ribonucleoside 5'-triphosphate + ADP</text>
        <dbReference type="Rhea" id="RHEA:18113"/>
        <dbReference type="ChEBI" id="CHEBI:30616"/>
        <dbReference type="ChEBI" id="CHEBI:57930"/>
        <dbReference type="ChEBI" id="CHEBI:61557"/>
        <dbReference type="ChEBI" id="CHEBI:456216"/>
        <dbReference type="EC" id="2.7.4.6"/>
    </reaction>
</comment>
<keyword evidence="12" id="KW-0963">Cytoplasm</keyword>
<evidence type="ECO:0000256" key="5">
    <source>
        <dbReference type="ARBA" id="ARBA00022679"/>
    </source>
</evidence>
<dbReference type="EC" id="2.7.4.6" evidence="3 12"/>
<comment type="similarity">
    <text evidence="2 12 13 14">Belongs to the NDK family.</text>
</comment>
<feature type="active site" description="Pros-phosphohistidine intermediate" evidence="12 13">
    <location>
        <position position="125"/>
    </location>
</feature>
<dbReference type="GO" id="GO:0005737">
    <property type="term" value="C:cytoplasm"/>
    <property type="evidence" value="ECO:0007669"/>
    <property type="project" value="UniProtKB-SubCell"/>
</dbReference>
<dbReference type="GO" id="GO:0004550">
    <property type="term" value="F:nucleoside diphosphate kinase activity"/>
    <property type="evidence" value="ECO:0007669"/>
    <property type="project" value="UniProtKB-UniRule"/>
</dbReference>
<dbReference type="InterPro" id="IPR034907">
    <property type="entry name" value="NDK-like_dom"/>
</dbReference>
<dbReference type="GO" id="GO:0046872">
    <property type="term" value="F:metal ion binding"/>
    <property type="evidence" value="ECO:0007669"/>
    <property type="project" value="UniProtKB-KW"/>
</dbReference>
<sequence>MSKPKIERTLVLVKPDGVVRGLIGEVVKRFEMVGLKIVGMKMMKITPDFAKQHYFAHVEKDFYPELEKRIIAGPVIAAVLEGMNAVEVVRKIVGSTESKSSVPGTIRGDFAHVGLDYQGTKNIVHASGNLEEAEKEVGLWFSEKELFEYKTMYEKHIEEE</sequence>
<feature type="binding site" evidence="12 13">
    <location>
        <position position="14"/>
    </location>
    <ligand>
        <name>ATP</name>
        <dbReference type="ChEBI" id="CHEBI:30616"/>
    </ligand>
</feature>
<dbReference type="NCBIfam" id="NF001908">
    <property type="entry name" value="PRK00668.1"/>
    <property type="match status" value="1"/>
</dbReference>
<evidence type="ECO:0000256" key="11">
    <source>
        <dbReference type="ARBA" id="ARBA00023080"/>
    </source>
</evidence>
<keyword evidence="12" id="KW-0597">Phosphoprotein</keyword>
<feature type="binding site" evidence="12 13">
    <location>
        <position position="62"/>
    </location>
    <ligand>
        <name>ATP</name>
        <dbReference type="ChEBI" id="CHEBI:30616"/>
    </ligand>
</feature>
<dbReference type="FunFam" id="3.30.70.141:FF:000003">
    <property type="entry name" value="Nucleoside diphosphate kinase"/>
    <property type="match status" value="1"/>
</dbReference>
<evidence type="ECO:0000256" key="12">
    <source>
        <dbReference type="HAMAP-Rule" id="MF_00451"/>
    </source>
</evidence>
<dbReference type="GO" id="GO:0006183">
    <property type="term" value="P:GTP biosynthetic process"/>
    <property type="evidence" value="ECO:0007669"/>
    <property type="project" value="UniProtKB-UniRule"/>
</dbReference>
<dbReference type="PROSITE" id="PS51374">
    <property type="entry name" value="NDPK_LIKE"/>
    <property type="match status" value="1"/>
</dbReference>
<evidence type="ECO:0000256" key="14">
    <source>
        <dbReference type="RuleBase" id="RU004011"/>
    </source>
</evidence>
<dbReference type="InterPro" id="IPR036850">
    <property type="entry name" value="NDK-like_dom_sf"/>
</dbReference>
<evidence type="ECO:0000313" key="16">
    <source>
        <dbReference type="EMBL" id="PIR88463.1"/>
    </source>
</evidence>
<evidence type="ECO:0000256" key="10">
    <source>
        <dbReference type="ARBA" id="ARBA00022842"/>
    </source>
</evidence>
<comment type="subunit">
    <text evidence="12">Homotetramer.</text>
</comment>
<feature type="domain" description="Nucleoside diphosphate kinase-like" evidence="15">
    <location>
        <begin position="6"/>
        <end position="148"/>
    </location>
</feature>
<proteinExistence type="inferred from homology"/>
<comment type="caution">
    <text evidence="16">The sequence shown here is derived from an EMBL/GenBank/DDBJ whole genome shotgun (WGS) entry which is preliminary data.</text>
</comment>
<feature type="binding site" evidence="12 13">
    <location>
        <position position="107"/>
    </location>
    <ligand>
        <name>ATP</name>
        <dbReference type="ChEBI" id="CHEBI:30616"/>
    </ligand>
</feature>
<evidence type="ECO:0000256" key="3">
    <source>
        <dbReference type="ARBA" id="ARBA00012966"/>
    </source>
</evidence>
<comment type="cofactor">
    <cofactor evidence="1 12">
        <name>Mg(2+)</name>
        <dbReference type="ChEBI" id="CHEBI:18420"/>
    </cofactor>
</comment>
<evidence type="ECO:0000256" key="2">
    <source>
        <dbReference type="ARBA" id="ARBA00008142"/>
    </source>
</evidence>
<keyword evidence="7 12" id="KW-0547">Nucleotide-binding</keyword>
<name>A0A2H0UQ01_9BACT</name>
<evidence type="ECO:0000259" key="15">
    <source>
        <dbReference type="SMART" id="SM00562"/>
    </source>
</evidence>
<reference evidence="17" key="1">
    <citation type="submission" date="2017-09" db="EMBL/GenBank/DDBJ databases">
        <title>Depth-based differentiation of microbial function through sediment-hosted aquifers and enrichment of novel symbionts in the deep terrestrial subsurface.</title>
        <authorList>
            <person name="Probst A.J."/>
            <person name="Ladd B."/>
            <person name="Jarett J.K."/>
            <person name="Geller-Mcgrath D.E."/>
            <person name="Sieber C.M.K."/>
            <person name="Emerson J.B."/>
            <person name="Anantharaman K."/>
            <person name="Thomas B.C."/>
            <person name="Malmstrom R."/>
            <person name="Stieglmeier M."/>
            <person name="Klingl A."/>
            <person name="Woyke T."/>
            <person name="Ryan C.M."/>
            <person name="Banfield J.F."/>
        </authorList>
    </citation>
    <scope>NUCLEOTIDE SEQUENCE [LARGE SCALE GENOMIC DNA]</scope>
</reference>
<dbReference type="GO" id="GO:0006241">
    <property type="term" value="P:CTP biosynthetic process"/>
    <property type="evidence" value="ECO:0007669"/>
    <property type="project" value="UniProtKB-UniRule"/>
</dbReference>
<feature type="binding site" evidence="12 13">
    <location>
        <position position="90"/>
    </location>
    <ligand>
        <name>ATP</name>
        <dbReference type="ChEBI" id="CHEBI:30616"/>
    </ligand>
</feature>
<evidence type="ECO:0000256" key="6">
    <source>
        <dbReference type="ARBA" id="ARBA00022723"/>
    </source>
</evidence>
<dbReference type="EMBL" id="PFBB01000023">
    <property type="protein sequence ID" value="PIR88463.1"/>
    <property type="molecule type" value="Genomic_DNA"/>
</dbReference>
<gene>
    <name evidence="12" type="primary">ndk</name>
    <name evidence="16" type="ORF">COU09_02200</name>
</gene>
<dbReference type="HAMAP" id="MF_00451">
    <property type="entry name" value="NDP_kinase"/>
    <property type="match status" value="1"/>
</dbReference>
<keyword evidence="11 12" id="KW-0546">Nucleotide metabolism</keyword>
<feature type="binding site" evidence="12 13">
    <location>
        <position position="96"/>
    </location>
    <ligand>
        <name>ATP</name>
        <dbReference type="ChEBI" id="CHEBI:30616"/>
    </ligand>
</feature>
<evidence type="ECO:0000256" key="1">
    <source>
        <dbReference type="ARBA" id="ARBA00001946"/>
    </source>
</evidence>
<dbReference type="SUPFAM" id="SSF54919">
    <property type="entry name" value="Nucleoside diphosphate kinase, NDK"/>
    <property type="match status" value="1"/>
</dbReference>
<keyword evidence="6 12" id="KW-0479">Metal-binding</keyword>
<evidence type="ECO:0000256" key="7">
    <source>
        <dbReference type="ARBA" id="ARBA00022741"/>
    </source>
</evidence>
<keyword evidence="10 12" id="KW-0460">Magnesium</keyword>
<comment type="catalytic activity">
    <reaction evidence="12">
        <text>a 2'-deoxyribonucleoside 5'-diphosphate + ATP = a 2'-deoxyribonucleoside 5'-triphosphate + ADP</text>
        <dbReference type="Rhea" id="RHEA:44640"/>
        <dbReference type="ChEBI" id="CHEBI:30616"/>
        <dbReference type="ChEBI" id="CHEBI:61560"/>
        <dbReference type="ChEBI" id="CHEBI:73316"/>
        <dbReference type="ChEBI" id="CHEBI:456216"/>
        <dbReference type="EC" id="2.7.4.6"/>
    </reaction>
</comment>
<keyword evidence="9 12" id="KW-0067">ATP-binding</keyword>
<comment type="subcellular location">
    <subcellularLocation>
        <location evidence="12">Cytoplasm</location>
    </subcellularLocation>
</comment>
<dbReference type="PRINTS" id="PR01243">
    <property type="entry name" value="NUCDPKINASE"/>
</dbReference>
<comment type="function">
    <text evidence="12">Major role in the synthesis of nucleoside triphosphates other than ATP. The ATP gamma phosphate is transferred to the NDP beta phosphate via a ping-pong mechanism, using a phosphorylated active-site intermediate.</text>
</comment>
<dbReference type="SMART" id="SM00562">
    <property type="entry name" value="NDK"/>
    <property type="match status" value="1"/>
</dbReference>
<evidence type="ECO:0000256" key="4">
    <source>
        <dbReference type="ARBA" id="ARBA00017632"/>
    </source>
</evidence>